<dbReference type="STRING" id="1121881.SAMN02745225_02195"/>
<feature type="domain" description="Amidase" evidence="1">
    <location>
        <begin position="37"/>
        <end position="478"/>
    </location>
</feature>
<keyword evidence="3" id="KW-1185">Reference proteome</keyword>
<dbReference type="Gene3D" id="3.90.1300.10">
    <property type="entry name" value="Amidase signature (AS) domain"/>
    <property type="match status" value="1"/>
</dbReference>
<proteinExistence type="predicted"/>
<protein>
    <submittedName>
        <fullName evidence="2">Aspartyl-tRNA(Asn)/glutamyl-tRNA(Gln) amidotransferase subunit A</fullName>
    </submittedName>
</protein>
<organism evidence="2 3">
    <name type="scientific">Ferrithrix thermotolerans DSM 19514</name>
    <dbReference type="NCBI Taxonomy" id="1121881"/>
    <lineage>
        <taxon>Bacteria</taxon>
        <taxon>Bacillati</taxon>
        <taxon>Actinomycetota</taxon>
        <taxon>Acidimicrobiia</taxon>
        <taxon>Acidimicrobiales</taxon>
        <taxon>Acidimicrobiaceae</taxon>
        <taxon>Ferrithrix</taxon>
    </lineage>
</organism>
<dbReference type="OrthoDB" id="182039at2"/>
<evidence type="ECO:0000313" key="2">
    <source>
        <dbReference type="EMBL" id="SHE99153.1"/>
    </source>
</evidence>
<name>A0A1M4Y0Q6_9ACTN</name>
<dbReference type="SUPFAM" id="SSF75304">
    <property type="entry name" value="Amidase signature (AS) enzymes"/>
    <property type="match status" value="1"/>
</dbReference>
<accession>A0A1M4Y0Q6</accession>
<evidence type="ECO:0000259" key="1">
    <source>
        <dbReference type="Pfam" id="PF01425"/>
    </source>
</evidence>
<dbReference type="EMBL" id="FQUL01000050">
    <property type="protein sequence ID" value="SHE99153.1"/>
    <property type="molecule type" value="Genomic_DNA"/>
</dbReference>
<dbReference type="Pfam" id="PF01425">
    <property type="entry name" value="Amidase"/>
    <property type="match status" value="1"/>
</dbReference>
<sequence>MSPQNSNHFRSLTSIEQLQSDLLNGSMTVGDAFEDCVSFINETNATYRYLTYLDECALSSYERSRVSSEKFEQRSLLDGVAVLVKDNIDSADMPTTAGSLVLAQLPHPRSDAPVLAALRAAGCIVMGKANLSEWSNFRGSNSISGWSAVGGQCANALNPRRSPGGSSSGSAVAVSLGVVRIAVGTETDGSLMCPASFNGVAALKPTHGVLSTKGVVPIAKSQDTVGPIARSILDLSRAFITMAGLKNPFSLFDSIKEYTKETFETTKTPRIGVASSSLFGYHVRTDEIVNATLKELSKRLDVVYDCDSGERNALRVSSELEYEVLLNEFAYGIEEYLASRSLPSHVTGRALNWLVNENRALKDKEMGLFGQELFESALERPSDLSSLRYLQALATNRSNAIRRLDRAFSTYSLDVIAAPTISPAPLIDERLGDFVLGAGYSIAAVSGYPSLTMPVGDIDGLPVGLLLIGKPKQEIELLSIAAVIEDFIAFEHNGS</sequence>
<dbReference type="PANTHER" id="PTHR42678:SF34">
    <property type="entry name" value="OS04G0183300 PROTEIN"/>
    <property type="match status" value="1"/>
</dbReference>
<dbReference type="Proteomes" id="UP000184295">
    <property type="component" value="Unassembled WGS sequence"/>
</dbReference>
<reference evidence="3" key="1">
    <citation type="submission" date="2016-11" db="EMBL/GenBank/DDBJ databases">
        <authorList>
            <person name="Varghese N."/>
            <person name="Submissions S."/>
        </authorList>
    </citation>
    <scope>NUCLEOTIDE SEQUENCE [LARGE SCALE GENOMIC DNA]</scope>
    <source>
        <strain evidence="3">DSM 19514</strain>
    </source>
</reference>
<evidence type="ECO:0000313" key="3">
    <source>
        <dbReference type="Proteomes" id="UP000184295"/>
    </source>
</evidence>
<dbReference type="RefSeq" id="WP_084660448.1">
    <property type="nucleotide sequence ID" value="NZ_FQUL01000050.1"/>
</dbReference>
<dbReference type="GO" id="GO:0016740">
    <property type="term" value="F:transferase activity"/>
    <property type="evidence" value="ECO:0007669"/>
    <property type="project" value="UniProtKB-KW"/>
</dbReference>
<keyword evidence="2" id="KW-0808">Transferase</keyword>
<dbReference type="AlphaFoldDB" id="A0A1M4Y0Q6"/>
<dbReference type="PANTHER" id="PTHR42678">
    <property type="entry name" value="AMIDASE"/>
    <property type="match status" value="1"/>
</dbReference>
<dbReference type="InterPro" id="IPR036928">
    <property type="entry name" value="AS_sf"/>
</dbReference>
<gene>
    <name evidence="2" type="ORF">SAMN02745225_02195</name>
</gene>
<dbReference type="InterPro" id="IPR023631">
    <property type="entry name" value="Amidase_dom"/>
</dbReference>